<dbReference type="Proteomes" id="UP000192472">
    <property type="component" value="Unassembled WGS sequence"/>
</dbReference>
<dbReference type="PROSITE" id="PS51257">
    <property type="entry name" value="PROKAR_LIPOPROTEIN"/>
    <property type="match status" value="1"/>
</dbReference>
<sequence length="188" mass="21759">MKLAILHMLPILLSLIACEPQWEEPFKVYKIEKGTHAPVIPKIGSMQSEVLMFTAIFDESAQYKTNIEENQHDVNKLMGFSDCNSMHHDNSARFGWRWLDDQLEIHAYCYVNGERITAFIGTVDLNQKVSYTLQLTSTQYTFQINDEEPVFIKRGDLCDIGVYYMLYPYFGGNEVAPQDISIQIQLKY</sequence>
<evidence type="ECO:0000313" key="1">
    <source>
        <dbReference type="EMBL" id="SMD35982.1"/>
    </source>
</evidence>
<dbReference type="EMBL" id="FWYF01000003">
    <property type="protein sequence ID" value="SMD35982.1"/>
    <property type="molecule type" value="Genomic_DNA"/>
</dbReference>
<dbReference type="OrthoDB" id="652507at2"/>
<proteinExistence type="predicted"/>
<accession>A0A1W2GHL7</accession>
<dbReference type="RefSeq" id="WP_084373311.1">
    <property type="nucleotide sequence ID" value="NZ_FWYF01000003.1"/>
</dbReference>
<organism evidence="1 2">
    <name type="scientific">Reichenbachiella faecimaris</name>
    <dbReference type="NCBI Taxonomy" id="692418"/>
    <lineage>
        <taxon>Bacteria</taxon>
        <taxon>Pseudomonadati</taxon>
        <taxon>Bacteroidota</taxon>
        <taxon>Cytophagia</taxon>
        <taxon>Cytophagales</taxon>
        <taxon>Reichenbachiellaceae</taxon>
        <taxon>Reichenbachiella</taxon>
    </lineage>
</organism>
<protein>
    <recommendedName>
        <fullName evidence="3">Lipoprotein</fullName>
    </recommendedName>
</protein>
<evidence type="ECO:0000313" key="2">
    <source>
        <dbReference type="Proteomes" id="UP000192472"/>
    </source>
</evidence>
<dbReference type="AlphaFoldDB" id="A0A1W2GHL7"/>
<name>A0A1W2GHL7_REIFA</name>
<reference evidence="1 2" key="1">
    <citation type="submission" date="2017-04" db="EMBL/GenBank/DDBJ databases">
        <authorList>
            <person name="Afonso C.L."/>
            <person name="Miller P.J."/>
            <person name="Scott M.A."/>
            <person name="Spackman E."/>
            <person name="Goraichik I."/>
            <person name="Dimitrov K.M."/>
            <person name="Suarez D.L."/>
            <person name="Swayne D.E."/>
        </authorList>
    </citation>
    <scope>NUCLEOTIDE SEQUENCE [LARGE SCALE GENOMIC DNA]</scope>
    <source>
        <strain evidence="1 2">DSM 26133</strain>
    </source>
</reference>
<gene>
    <name evidence="1" type="ORF">SAMN04488029_2640</name>
</gene>
<evidence type="ECO:0008006" key="3">
    <source>
        <dbReference type="Google" id="ProtNLM"/>
    </source>
</evidence>
<dbReference type="STRING" id="692418.SAMN04488029_2640"/>
<keyword evidence="2" id="KW-1185">Reference proteome</keyword>